<proteinExistence type="inferred from homology"/>
<evidence type="ECO:0000256" key="2">
    <source>
        <dbReference type="ARBA" id="ARBA00022679"/>
    </source>
</evidence>
<gene>
    <name evidence="8" type="primary">acpS</name>
    <name evidence="10" type="ORF">FCU45_03240</name>
</gene>
<keyword evidence="1 8" id="KW-0444">Lipid biosynthesis</keyword>
<evidence type="ECO:0000256" key="8">
    <source>
        <dbReference type="HAMAP-Rule" id="MF_00101"/>
    </source>
</evidence>
<feature type="binding site" evidence="8">
    <location>
        <position position="50"/>
    </location>
    <ligand>
        <name>Mg(2+)</name>
        <dbReference type="ChEBI" id="CHEBI:18420"/>
    </ligand>
</feature>
<keyword evidence="6 8" id="KW-0443">Lipid metabolism</keyword>
<dbReference type="InterPro" id="IPR004568">
    <property type="entry name" value="Ppantetheine-prot_Trfase_dom"/>
</dbReference>
<dbReference type="InterPro" id="IPR008278">
    <property type="entry name" value="4-PPantetheinyl_Trfase_dom"/>
</dbReference>
<dbReference type="RefSeq" id="WP_137012233.1">
    <property type="nucleotide sequence ID" value="NZ_SZPX01000002.1"/>
</dbReference>
<keyword evidence="5 8" id="KW-0460">Magnesium</keyword>
<comment type="similarity">
    <text evidence="8">Belongs to the P-Pant transferase superfamily. AcpS family.</text>
</comment>
<dbReference type="GO" id="GO:0000287">
    <property type="term" value="F:magnesium ion binding"/>
    <property type="evidence" value="ECO:0007669"/>
    <property type="project" value="UniProtKB-UniRule"/>
</dbReference>
<dbReference type="EC" id="2.7.8.7" evidence="8"/>
<reference evidence="10 11" key="1">
    <citation type="submission" date="2019-04" db="EMBL/GenBank/DDBJ databases">
        <title>Sulfurimonas crateris sp. nov. a facultative anaerobic sulfur-oxidizing chemolithautotrophic bacterium isolated from a terrestrial mud vulcano.</title>
        <authorList>
            <person name="Ratnikova N.M."/>
            <person name="Slobodkin A.I."/>
            <person name="Merkel A.Y."/>
            <person name="Novikov A."/>
            <person name="Bonch-Osmolovskaya E.A."/>
            <person name="Slobodkina G.B."/>
        </authorList>
    </citation>
    <scope>NUCLEOTIDE SEQUENCE [LARGE SCALE GENOMIC DNA]</scope>
    <source>
        <strain evidence="10 11">SN118</strain>
    </source>
</reference>
<evidence type="ECO:0000256" key="1">
    <source>
        <dbReference type="ARBA" id="ARBA00022516"/>
    </source>
</evidence>
<evidence type="ECO:0000259" key="9">
    <source>
        <dbReference type="Pfam" id="PF01648"/>
    </source>
</evidence>
<dbReference type="OrthoDB" id="517356at2"/>
<dbReference type="GO" id="GO:0005737">
    <property type="term" value="C:cytoplasm"/>
    <property type="evidence" value="ECO:0007669"/>
    <property type="project" value="UniProtKB-SubCell"/>
</dbReference>
<evidence type="ECO:0000256" key="5">
    <source>
        <dbReference type="ARBA" id="ARBA00022842"/>
    </source>
</evidence>
<comment type="caution">
    <text evidence="10">The sequence shown here is derived from an EMBL/GenBank/DDBJ whole genome shotgun (WGS) entry which is preliminary data.</text>
</comment>
<keyword evidence="3 8" id="KW-0479">Metal-binding</keyword>
<evidence type="ECO:0000313" key="11">
    <source>
        <dbReference type="Proteomes" id="UP000309561"/>
    </source>
</evidence>
<dbReference type="HAMAP" id="MF_00101">
    <property type="entry name" value="AcpS"/>
    <property type="match status" value="1"/>
</dbReference>
<dbReference type="Gene3D" id="3.90.470.20">
    <property type="entry name" value="4'-phosphopantetheinyl transferase domain"/>
    <property type="match status" value="1"/>
</dbReference>
<dbReference type="GO" id="GO:0008897">
    <property type="term" value="F:holo-[acyl-carrier-protein] synthase activity"/>
    <property type="evidence" value="ECO:0007669"/>
    <property type="project" value="UniProtKB-UniRule"/>
</dbReference>
<dbReference type="InterPro" id="IPR037143">
    <property type="entry name" value="4-PPantetheinyl_Trfase_dom_sf"/>
</dbReference>
<evidence type="ECO:0000256" key="3">
    <source>
        <dbReference type="ARBA" id="ARBA00022723"/>
    </source>
</evidence>
<keyword evidence="8" id="KW-0963">Cytoplasm</keyword>
<protein>
    <recommendedName>
        <fullName evidence="8">Holo-[acyl-carrier-protein] synthase</fullName>
        <shortName evidence="8">Holo-ACP synthase</shortName>
        <ecNumber evidence="8">2.7.8.7</ecNumber>
    </recommendedName>
    <alternativeName>
        <fullName evidence="8">4'-phosphopantetheinyl transferase AcpS</fullName>
    </alternativeName>
</protein>
<organism evidence="10 11">
    <name type="scientific">Sulfurimonas crateris</name>
    <dbReference type="NCBI Taxonomy" id="2574727"/>
    <lineage>
        <taxon>Bacteria</taxon>
        <taxon>Pseudomonadati</taxon>
        <taxon>Campylobacterota</taxon>
        <taxon>Epsilonproteobacteria</taxon>
        <taxon>Campylobacterales</taxon>
        <taxon>Sulfurimonadaceae</taxon>
        <taxon>Sulfurimonas</taxon>
    </lineage>
</organism>
<keyword evidence="11" id="KW-1185">Reference proteome</keyword>
<comment type="function">
    <text evidence="8">Transfers the 4'-phosphopantetheine moiety from coenzyme A to a Ser of acyl-carrier-protein.</text>
</comment>
<dbReference type="NCBIfam" id="TIGR00556">
    <property type="entry name" value="pantethn_trn"/>
    <property type="match status" value="1"/>
</dbReference>
<keyword evidence="4 8" id="KW-0276">Fatty acid metabolism</keyword>
<keyword evidence="2 8" id="KW-0808">Transferase</keyword>
<evidence type="ECO:0000256" key="4">
    <source>
        <dbReference type="ARBA" id="ARBA00022832"/>
    </source>
</evidence>
<evidence type="ECO:0000256" key="6">
    <source>
        <dbReference type="ARBA" id="ARBA00023098"/>
    </source>
</evidence>
<dbReference type="NCBIfam" id="TIGR00516">
    <property type="entry name" value="acpS"/>
    <property type="match status" value="1"/>
</dbReference>
<evidence type="ECO:0000256" key="7">
    <source>
        <dbReference type="ARBA" id="ARBA00023160"/>
    </source>
</evidence>
<dbReference type="GO" id="GO:0006633">
    <property type="term" value="P:fatty acid biosynthetic process"/>
    <property type="evidence" value="ECO:0007669"/>
    <property type="project" value="UniProtKB-UniRule"/>
</dbReference>
<comment type="cofactor">
    <cofactor evidence="8">
        <name>Mg(2+)</name>
        <dbReference type="ChEBI" id="CHEBI:18420"/>
    </cofactor>
</comment>
<dbReference type="Pfam" id="PF01648">
    <property type="entry name" value="ACPS"/>
    <property type="match status" value="1"/>
</dbReference>
<accession>A0A4U2Z9M2</accession>
<evidence type="ECO:0000313" key="10">
    <source>
        <dbReference type="EMBL" id="TKI70312.1"/>
    </source>
</evidence>
<dbReference type="InterPro" id="IPR002582">
    <property type="entry name" value="ACPS"/>
</dbReference>
<feature type="domain" description="4'-phosphopantetheinyl transferase" evidence="9">
    <location>
        <begin position="2"/>
        <end position="111"/>
    </location>
</feature>
<feature type="binding site" evidence="8">
    <location>
        <position position="5"/>
    </location>
    <ligand>
        <name>Mg(2+)</name>
        <dbReference type="ChEBI" id="CHEBI:18420"/>
    </ligand>
</feature>
<dbReference type="EMBL" id="SZPX01000002">
    <property type="protein sequence ID" value="TKI70312.1"/>
    <property type="molecule type" value="Genomic_DNA"/>
</dbReference>
<name>A0A4U2Z9M2_9BACT</name>
<sequence length="121" mass="13358">MIGIDLIKTSRMRELMERFNNKALKRFLCEEEIGLVKNYKTASGFWAAKEACSKALGVGIGSECGFHDMIIYKTKNGAPSLKLSEKLLKNFNINDVSLSITHDGEYAIAVVAIESAPTDKV</sequence>
<dbReference type="SUPFAM" id="SSF56214">
    <property type="entry name" value="4'-phosphopantetheinyl transferase"/>
    <property type="match status" value="1"/>
</dbReference>
<comment type="subcellular location">
    <subcellularLocation>
        <location evidence="8">Cytoplasm</location>
    </subcellularLocation>
</comment>
<comment type="catalytic activity">
    <reaction evidence="8">
        <text>apo-[ACP] + CoA = holo-[ACP] + adenosine 3',5'-bisphosphate + H(+)</text>
        <dbReference type="Rhea" id="RHEA:12068"/>
        <dbReference type="Rhea" id="RHEA-COMP:9685"/>
        <dbReference type="Rhea" id="RHEA-COMP:9690"/>
        <dbReference type="ChEBI" id="CHEBI:15378"/>
        <dbReference type="ChEBI" id="CHEBI:29999"/>
        <dbReference type="ChEBI" id="CHEBI:57287"/>
        <dbReference type="ChEBI" id="CHEBI:58343"/>
        <dbReference type="ChEBI" id="CHEBI:64479"/>
        <dbReference type="EC" id="2.7.8.7"/>
    </reaction>
</comment>
<keyword evidence="7 8" id="KW-0275">Fatty acid biosynthesis</keyword>
<dbReference type="AlphaFoldDB" id="A0A4U2Z9M2"/>
<dbReference type="Proteomes" id="UP000309561">
    <property type="component" value="Unassembled WGS sequence"/>
</dbReference>